<sequence length="501" mass="54641">MTDAVGAFYQRDEIAKTGVPGLDEILLGGFPAGCMYLLQGAPGCGKTTMAIQFLMEGVRAGETVLYITLSESKAELAKVARSHGWSLEGIHLFELSSARRIWSAETKQTVFRSSDVELGETTNLFLDEIRRINPTRLVFDSMSELRLLAGESWRYRLQILSLKQHFTEHSCTVLLLDDLTGDRTDLQLQSLVHGVINLEAEVPDYGSYTRRLRLQKMRGVPMIEGSHDIKITTGGMQVYPRLIAAMRPGDGAASELLSSGVAGLDSMLGGGLHSGTSTLLVGPAGSGKSSIALRYALHAATQGVRSQIFIFEERTETILLRSEALGLELSPHIDSGMIHLRPVDPAELSAGESAHTIRQAVEQRGVRLLVIDNLTAYQNAMHGERALLLHLHELLTYLGQQGVTTLITYGQHGLFAPHAGTPVDVSYLADNVLLLRFYEYRGTIRKALSVFKRRTGGHESTIRDLHLGSNGIEIGPPLENFRGVLTGTPVFEANGHPTGVP</sequence>
<dbReference type="PANTHER" id="PTHR42926:SF1">
    <property type="entry name" value="CIRCADIAN CLOCK OSCILLATOR PROTEIN KAIC 1"/>
    <property type="match status" value="1"/>
</dbReference>
<dbReference type="Pfam" id="PF06745">
    <property type="entry name" value="ATPase"/>
    <property type="match status" value="2"/>
</dbReference>
<dbReference type="Proteomes" id="UP000781958">
    <property type="component" value="Unassembled WGS sequence"/>
</dbReference>
<protein>
    <recommendedName>
        <fullName evidence="1">non-specific serine/threonine protein kinase</fullName>
        <ecNumber evidence="1">2.7.11.1</ecNumber>
    </recommendedName>
</protein>
<dbReference type="SMART" id="SM00382">
    <property type="entry name" value="AAA"/>
    <property type="match status" value="2"/>
</dbReference>
<keyword evidence="9" id="KW-1185">Reference proteome</keyword>
<dbReference type="SUPFAM" id="SSF52540">
    <property type="entry name" value="P-loop containing nucleoside triphosphate hydrolases"/>
    <property type="match status" value="2"/>
</dbReference>
<evidence type="ECO:0000259" key="7">
    <source>
        <dbReference type="PROSITE" id="PS51146"/>
    </source>
</evidence>
<keyword evidence="2" id="KW-0597">Phosphoprotein</keyword>
<keyword evidence="3" id="KW-0808">Transferase</keyword>
<reference evidence="8 9" key="1">
    <citation type="submission" date="2021-03" db="EMBL/GenBank/DDBJ databases">
        <title>Genomic Encyclopedia of Type Strains, Phase III (KMG-III): the genomes of soil and plant-associated and newly described type strains.</title>
        <authorList>
            <person name="Whitman W."/>
        </authorList>
    </citation>
    <scope>NUCLEOTIDE SEQUENCE [LARGE SCALE GENOMIC DNA]</scope>
    <source>
        <strain evidence="8 9">IMMIB AFH-6</strain>
    </source>
</reference>
<dbReference type="InterPro" id="IPR051347">
    <property type="entry name" value="Circadian_clock_KaiC-rel"/>
</dbReference>
<dbReference type="PANTHER" id="PTHR42926">
    <property type="match status" value="1"/>
</dbReference>
<dbReference type="InterPro" id="IPR027417">
    <property type="entry name" value="P-loop_NTPase"/>
</dbReference>
<feature type="domain" description="KaiC" evidence="7">
    <location>
        <begin position="13"/>
        <end position="252"/>
    </location>
</feature>
<keyword evidence="6" id="KW-0378">Hydrolase</keyword>
<evidence type="ECO:0000256" key="6">
    <source>
        <dbReference type="ARBA" id="ARBA00022801"/>
    </source>
</evidence>
<evidence type="ECO:0000256" key="3">
    <source>
        <dbReference type="ARBA" id="ARBA00022679"/>
    </source>
</evidence>
<dbReference type="InterPro" id="IPR003593">
    <property type="entry name" value="AAA+_ATPase"/>
</dbReference>
<dbReference type="InterPro" id="IPR010624">
    <property type="entry name" value="KaiC_dom"/>
</dbReference>
<proteinExistence type="predicted"/>
<gene>
    <name evidence="8" type="ORF">J2851_006885</name>
</gene>
<keyword evidence="5" id="KW-0418">Kinase</keyword>
<dbReference type="InterPro" id="IPR014774">
    <property type="entry name" value="KaiC-like_dom"/>
</dbReference>
<dbReference type="PROSITE" id="PS51146">
    <property type="entry name" value="KAIC"/>
    <property type="match status" value="2"/>
</dbReference>
<evidence type="ECO:0000256" key="4">
    <source>
        <dbReference type="ARBA" id="ARBA00022737"/>
    </source>
</evidence>
<dbReference type="EMBL" id="JAGINP010000039">
    <property type="protein sequence ID" value="MBP2297066.1"/>
    <property type="molecule type" value="Genomic_DNA"/>
</dbReference>
<name>A0ABS4SWZ1_9PROT</name>
<evidence type="ECO:0000256" key="5">
    <source>
        <dbReference type="ARBA" id="ARBA00022777"/>
    </source>
</evidence>
<organism evidence="8 9">
    <name type="scientific">Azospirillum rugosum</name>
    <dbReference type="NCBI Taxonomy" id="416170"/>
    <lineage>
        <taxon>Bacteria</taxon>
        <taxon>Pseudomonadati</taxon>
        <taxon>Pseudomonadota</taxon>
        <taxon>Alphaproteobacteria</taxon>
        <taxon>Rhodospirillales</taxon>
        <taxon>Azospirillaceae</taxon>
        <taxon>Azospirillum</taxon>
    </lineage>
</organism>
<accession>A0ABS4SWZ1</accession>
<comment type="caution">
    <text evidence="8">The sequence shown here is derived from an EMBL/GenBank/DDBJ whole genome shotgun (WGS) entry which is preliminary data.</text>
</comment>
<evidence type="ECO:0000313" key="8">
    <source>
        <dbReference type="EMBL" id="MBP2297066.1"/>
    </source>
</evidence>
<dbReference type="PIRSF" id="PIRSF039117">
    <property type="entry name" value="KaiC"/>
    <property type="match status" value="1"/>
</dbReference>
<dbReference type="EC" id="2.7.11.1" evidence="1"/>
<evidence type="ECO:0000313" key="9">
    <source>
        <dbReference type="Proteomes" id="UP000781958"/>
    </source>
</evidence>
<keyword evidence="4" id="KW-0677">Repeat</keyword>
<evidence type="ECO:0000256" key="2">
    <source>
        <dbReference type="ARBA" id="ARBA00022553"/>
    </source>
</evidence>
<dbReference type="CDD" id="cd19488">
    <property type="entry name" value="KaiC-like_N"/>
    <property type="match status" value="1"/>
</dbReference>
<dbReference type="InterPro" id="IPR030665">
    <property type="entry name" value="KaiC"/>
</dbReference>
<dbReference type="Gene3D" id="3.40.50.300">
    <property type="entry name" value="P-loop containing nucleotide triphosphate hydrolases"/>
    <property type="match status" value="2"/>
</dbReference>
<feature type="domain" description="KaiC" evidence="7">
    <location>
        <begin position="255"/>
        <end position="488"/>
    </location>
</feature>
<dbReference type="PRINTS" id="PR01874">
    <property type="entry name" value="DNAREPAIRADA"/>
</dbReference>
<dbReference type="RefSeq" id="WP_209773235.1">
    <property type="nucleotide sequence ID" value="NZ_JAGINP010000039.1"/>
</dbReference>
<evidence type="ECO:0000256" key="1">
    <source>
        <dbReference type="ARBA" id="ARBA00012513"/>
    </source>
</evidence>